<organism evidence="2 3">
    <name type="scientific">Stutzerimonas stutzeri</name>
    <name type="common">Pseudomonas stutzeri</name>
    <dbReference type="NCBI Taxonomy" id="316"/>
    <lineage>
        <taxon>Bacteria</taxon>
        <taxon>Pseudomonadati</taxon>
        <taxon>Pseudomonadota</taxon>
        <taxon>Gammaproteobacteria</taxon>
        <taxon>Pseudomonadales</taxon>
        <taxon>Pseudomonadaceae</taxon>
        <taxon>Stutzerimonas</taxon>
    </lineage>
</organism>
<dbReference type="Proteomes" id="UP000438983">
    <property type="component" value="Chromosome"/>
</dbReference>
<reference evidence="2 3" key="1">
    <citation type="submission" date="2019-12" db="EMBL/GenBank/DDBJ databases">
        <title>Complete genome sequence of Pseudomonas stutzeri.</title>
        <authorList>
            <person name="Lim S.R."/>
            <person name="Kim J.H."/>
        </authorList>
    </citation>
    <scope>NUCLEOTIDE SEQUENCE [LARGE SCALE GENOMIC DNA]</scope>
    <source>
        <strain evidence="2 3">PM101005</strain>
    </source>
</reference>
<dbReference type="EMBL" id="CP046902">
    <property type="protein sequence ID" value="QGZ32476.1"/>
    <property type="molecule type" value="Genomic_DNA"/>
</dbReference>
<dbReference type="PANTHER" id="PTHR37953">
    <property type="entry name" value="UPF0127 PROTEIN MJ1496"/>
    <property type="match status" value="1"/>
</dbReference>
<keyword evidence="1" id="KW-0732">Signal</keyword>
<dbReference type="AlphaFoldDB" id="A0A6I6LVX8"/>
<dbReference type="Pfam" id="PF02643">
    <property type="entry name" value="DUF192"/>
    <property type="match status" value="1"/>
</dbReference>
<dbReference type="PANTHER" id="PTHR37953:SF1">
    <property type="entry name" value="UPF0127 PROTEIN MJ1496"/>
    <property type="match status" value="1"/>
</dbReference>
<protein>
    <submittedName>
        <fullName evidence="2">DUF192 domain-containing protein</fullName>
    </submittedName>
</protein>
<dbReference type="Gene3D" id="2.60.120.1140">
    <property type="entry name" value="Protein of unknown function DUF192"/>
    <property type="match status" value="1"/>
</dbReference>
<sequence length="146" mass="16491">MRIALLLSILGLAGLCPVAASEPHLELAVGKARVQAEYARSPNERARGLMERTDLPENRGMLFRFDEVRRHCLWMKDTPLPLSAAFIDEHGRIVDIIDLTPLDKTIRCSREPARYALEVNQGWFRRHGAAIGQRLTGIPDRAKHDD</sequence>
<evidence type="ECO:0000313" key="2">
    <source>
        <dbReference type="EMBL" id="QGZ32476.1"/>
    </source>
</evidence>
<evidence type="ECO:0000256" key="1">
    <source>
        <dbReference type="SAM" id="SignalP"/>
    </source>
</evidence>
<name>A0A6I6LVX8_STUST</name>
<proteinExistence type="predicted"/>
<dbReference type="InterPro" id="IPR003795">
    <property type="entry name" value="DUF192"/>
</dbReference>
<dbReference type="InterPro" id="IPR038695">
    <property type="entry name" value="Saro_0823-like_sf"/>
</dbReference>
<dbReference type="OrthoDB" id="5526466at2"/>
<gene>
    <name evidence="2" type="ORF">GQA94_21390</name>
</gene>
<accession>A0A6I6LVX8</accession>
<feature type="chain" id="PRO_5026246209" evidence="1">
    <location>
        <begin position="21"/>
        <end position="146"/>
    </location>
</feature>
<dbReference type="RefSeq" id="WP_158189903.1">
    <property type="nucleotide sequence ID" value="NZ_CP046902.1"/>
</dbReference>
<feature type="signal peptide" evidence="1">
    <location>
        <begin position="1"/>
        <end position="20"/>
    </location>
</feature>
<evidence type="ECO:0000313" key="3">
    <source>
        <dbReference type="Proteomes" id="UP000438983"/>
    </source>
</evidence>